<dbReference type="Gene3D" id="3.40.50.410">
    <property type="entry name" value="von Willebrand factor, type A domain"/>
    <property type="match status" value="1"/>
</dbReference>
<dbReference type="AlphaFoldDB" id="A0A024GYP1"/>
<keyword evidence="2" id="KW-1185">Reference proteome</keyword>
<protein>
    <recommendedName>
        <fullName evidence="3">VWFA domain-containing protein</fullName>
    </recommendedName>
</protein>
<proteinExistence type="predicted"/>
<evidence type="ECO:0000313" key="2">
    <source>
        <dbReference type="Proteomes" id="UP000035722"/>
    </source>
</evidence>
<evidence type="ECO:0000313" key="1">
    <source>
        <dbReference type="EMBL" id="CCQ45060.1"/>
    </source>
</evidence>
<name>A0A024GYP1_9MICC</name>
<gene>
    <name evidence="1" type="ORF">ARTSIC4J27_993</name>
</gene>
<comment type="caution">
    <text evidence="1">The sequence shown here is derived from an EMBL/GenBank/DDBJ whole genome shotgun (WGS) entry which is preliminary data.</text>
</comment>
<reference evidence="2" key="1">
    <citation type="journal article" date="2014" name="Genome Announc.">
        <title>Genome Sequence of Arthrobacter siccitolerans 4J27, a Xeroprotectant-Producing Desiccation-Tolerant Microorganism.</title>
        <authorList>
            <person name="Manzanera M."/>
            <person name="Santa-Cruz-Calvo L."/>
            <person name="Vilchez J.I."/>
            <person name="Garcia-Fontana C."/>
            <person name="Silva-Castro G.A."/>
            <person name="Calvo C."/>
            <person name="Gonzalez-Lopez J."/>
        </authorList>
    </citation>
    <scope>NUCLEOTIDE SEQUENCE [LARGE SCALE GENOMIC DNA]</scope>
    <source>
        <strain evidence="2">4J27</strain>
    </source>
</reference>
<dbReference type="Proteomes" id="UP000035722">
    <property type="component" value="Unassembled WGS sequence"/>
</dbReference>
<accession>A0A024GYP1</accession>
<dbReference type="EMBL" id="CAQI01000032">
    <property type="protein sequence ID" value="CCQ45060.1"/>
    <property type="molecule type" value="Genomic_DNA"/>
</dbReference>
<organism evidence="1 2">
    <name type="scientific">Pseudarthrobacter siccitolerans</name>
    <dbReference type="NCBI Taxonomy" id="861266"/>
    <lineage>
        <taxon>Bacteria</taxon>
        <taxon>Bacillati</taxon>
        <taxon>Actinomycetota</taxon>
        <taxon>Actinomycetes</taxon>
        <taxon>Micrococcales</taxon>
        <taxon>Micrococcaceae</taxon>
        <taxon>Pseudarthrobacter</taxon>
    </lineage>
</organism>
<dbReference type="RefSeq" id="WP_407681118.1">
    <property type="nucleotide sequence ID" value="NZ_CAQI01000032.1"/>
</dbReference>
<dbReference type="InterPro" id="IPR036465">
    <property type="entry name" value="vWFA_dom_sf"/>
</dbReference>
<dbReference type="STRING" id="861266.ARTSIC4J27_993"/>
<dbReference type="SUPFAM" id="SSF53300">
    <property type="entry name" value="vWA-like"/>
    <property type="match status" value="1"/>
</dbReference>
<evidence type="ECO:0008006" key="3">
    <source>
        <dbReference type="Google" id="ProtNLM"/>
    </source>
</evidence>
<sequence length="164" mass="17052">MQGDRIVKAVQGCQRFVDEAVGAGYQVGVILWHHAVEEDSPPHADPKGAKALLARAKAAGGNSAVPFLTLAHSQLMAVDVGDKVVAIFGDGDLGDRQSAEAKAHQLVADNIRILTCGLGDGSAQELASISTESVAPRTATSENLADSIASMAQGLTRRGVEKWP</sequence>